<feature type="binding site" evidence="14">
    <location>
        <position position="107"/>
    </location>
    <ligand>
        <name>Zn(2+)</name>
        <dbReference type="ChEBI" id="CHEBI:29105"/>
        <label>2</label>
    </ligand>
</feature>
<feature type="binding site" evidence="14">
    <location>
        <position position="74"/>
    </location>
    <ligand>
        <name>Zn(2+)</name>
        <dbReference type="ChEBI" id="CHEBI:29105"/>
        <label>1</label>
    </ligand>
</feature>
<dbReference type="InterPro" id="IPR003587">
    <property type="entry name" value="Hint_dom_N"/>
</dbReference>
<sequence>MIMEKYEIPKEIGEMMFGLLSPDYIRQMSVAKIVTPDTYDEDGYPIDGGLMDPRLGVIDPGLVCKTCGGRIGECPGHFGHIELAKPVIHIGFAKTIYKILKAVCPHCGRVAISETKRKEILEKMEKLERDGGNKWEVCEEVYKEASKITVCPHCGEMKYDIKFEKPTTYYKIDGNEEKTLTPSDVREILEKIPDEDCILLGINPEVARPEWMVLTVLPVPPVTVRPSITLDTGERSEDDLTHKLVDIIRINNRLEENIEGGAPNLIIEDLWNLLQYHINTYFDNEAPGIPPAKHRSGRPLKTLAQRLKGKEGRFRYNLAGKRVNFSSRTVISPDPCLSVNEVGVPEIIAKELTVPEKVTKYNIERIRKLLRNGSEKHPGVNYVIRKMIGRDGTEQEYKVKVTEGNKEFWAENIKEGDIVERHLMDGDIVLYNRQPSLHRMSIMAHRVRVLPYRTFRHNLCVCVDGDTTVLLDGKLIKIKDLEDKWKDVKVLTSDNLNPKLTALSNYWKLKADEYGKKIYKIKTELGREIIATEDHPFYTTNGKKRCGDLKVDDELIIYPNDFPMFEDDNRVIVNEEKIKKVIDDIGGTYKNKVINELKDRKLIPLTYNDQKASILARIVGHVMGDGSLIINNKNSRVVFRGDIEDLKTIKEDLKELGYDGEEIKLHEGETEITDYNGRKRIIKGKCYSFEVRKKSLCILLKALGCVDGDKTKKMYGIPNWIKTAPKYIKKEFLSAYFGSELTTPKIRNHGTSFKELTFKIAKIEEIFDEDRFIKDIKEMLKEFGIELKVRVEEGNLRKDGYKTKVYVASIYNHKEFFGRIGYTYANKKETLARYAYEYLLTKEKYLKDRNIKKLENNTKFITFDEFIKEKCLKNGFVKEKIVSIEETKVDYVYDITTTSETHNFIANGFLTGNCPPYNADFDGDEMNLHVPQSEEARAEAEALMLVEKHILSPRFGGPIIGAIHDFISGAYLLTSNYFTKDEATLILRSGGIKDELWEPDKVENGIPLYSGKKIFSKALPKGLNLRYKAKICKKCDVCKKENCEYDAYVVIKDGELIKGVIDKNGYGSEAGLILHTIVKEFGPEAGRKFLDSSTKMAIRAIMLRGFTTGIDDEDLPEEALKEIEKVLDEAEEKVNEIIEKYKRGELELLPGLDLEESREAHINNVLREARDKAGKIAEKHLGMDNHAVIMALTGARGNILNLTQMAACLGQQSVRGRRIFRGYRGRVLPHFEKGDLGARSHGFVRSSYKKGLSPTEFFFHAMGGREGLVDQAVRTAQSGYMQRRLINALQDLKTEFDETVRDSRGIMIQFKYGEDGVDPTLADRGKAVNISRIIDKVKMRYNK</sequence>
<keyword evidence="4 14" id="KW-0808">Transferase</keyword>
<keyword evidence="3 14" id="KW-0963">Cytoplasm</keyword>
<evidence type="ECO:0000256" key="9">
    <source>
        <dbReference type="ARBA" id="ARBA00022842"/>
    </source>
</evidence>
<evidence type="ECO:0000256" key="13">
    <source>
        <dbReference type="ARBA" id="ARBA00048552"/>
    </source>
</evidence>
<feature type="binding site" evidence="14">
    <location>
        <position position="104"/>
    </location>
    <ligand>
        <name>Zn(2+)</name>
        <dbReference type="ChEBI" id="CHEBI:29105"/>
        <label>2</label>
    </ligand>
</feature>
<dbReference type="InterPro" id="IPR006142">
    <property type="entry name" value="INTEIN"/>
</dbReference>
<dbReference type="InterPro" id="IPR006592">
    <property type="entry name" value="RNA_pol_N"/>
</dbReference>
<evidence type="ECO:0000256" key="4">
    <source>
        <dbReference type="ARBA" id="ARBA00022679"/>
    </source>
</evidence>
<comment type="cofactor">
    <cofactor evidence="14">
        <name>Zn(2+)</name>
        <dbReference type="ChEBI" id="CHEBI:29105"/>
    </cofactor>
    <text evidence="14">Binds at least 2 Zn(2+) per subunit.</text>
</comment>
<dbReference type="PANTHER" id="PTHR19376">
    <property type="entry name" value="DNA-DIRECTED RNA POLYMERASE"/>
    <property type="match status" value="1"/>
</dbReference>
<dbReference type="SUPFAM" id="SSF64484">
    <property type="entry name" value="beta and beta-prime subunits of DNA dependent RNA-polymerase"/>
    <property type="match status" value="2"/>
</dbReference>
<dbReference type="Gene3D" id="4.10.860.120">
    <property type="entry name" value="RNA polymerase II, clamp domain"/>
    <property type="match status" value="2"/>
</dbReference>
<evidence type="ECO:0000256" key="11">
    <source>
        <dbReference type="ARBA" id="ARBA00023125"/>
    </source>
</evidence>
<keyword evidence="10" id="KW-0651">Protein splicing</keyword>
<dbReference type="HOGENOM" id="CLU_258181_0_0_2"/>
<dbReference type="Pfam" id="PF04983">
    <property type="entry name" value="RNA_pol_Rpb1_3"/>
    <property type="match status" value="1"/>
</dbReference>
<dbReference type="InterPro" id="IPR003586">
    <property type="entry name" value="Hint_dom_C"/>
</dbReference>
<comment type="subunit">
    <text evidence="14">Part of the RNA polymerase complex.</text>
</comment>
<feature type="binding site" evidence="14">
    <location>
        <position position="922"/>
    </location>
    <ligand>
        <name>Mg(2+)</name>
        <dbReference type="ChEBI" id="CHEBI:18420"/>
    </ligand>
</feature>
<keyword evidence="6 14" id="KW-0479">Metal-binding</keyword>
<proteinExistence type="inferred from homology"/>
<dbReference type="PROSITE" id="PS50819">
    <property type="entry name" value="INTEIN_ENDONUCLEASE"/>
    <property type="match status" value="1"/>
</dbReference>
<dbReference type="InterPro" id="IPR007066">
    <property type="entry name" value="RNA_pol_Rpb1_3"/>
</dbReference>
<feature type="binding site" evidence="14">
    <location>
        <position position="77"/>
    </location>
    <ligand>
        <name>Zn(2+)</name>
        <dbReference type="ChEBI" id="CHEBI:29105"/>
        <label>1</label>
    </ligand>
</feature>
<dbReference type="GO" id="GO:0004519">
    <property type="term" value="F:endonuclease activity"/>
    <property type="evidence" value="ECO:0007669"/>
    <property type="project" value="InterPro"/>
</dbReference>
<feature type="binding site" evidence="14">
    <location>
        <position position="154"/>
    </location>
    <ligand>
        <name>Zn(2+)</name>
        <dbReference type="ChEBI" id="CHEBI:29105"/>
        <label>2</label>
    </ligand>
</feature>
<dbReference type="Gene3D" id="2.170.16.10">
    <property type="entry name" value="Hedgehog/Intein (Hint) domain"/>
    <property type="match status" value="2"/>
</dbReference>
<dbReference type="NCBIfam" id="TIGR01443">
    <property type="entry name" value="intein_Cterm"/>
    <property type="match status" value="1"/>
</dbReference>
<feature type="domain" description="DOD-type homing endonuclease" evidence="17">
    <location>
        <begin position="618"/>
        <end position="785"/>
    </location>
</feature>
<keyword evidence="8 14" id="KW-0862">Zinc</keyword>
<evidence type="ECO:0000256" key="10">
    <source>
        <dbReference type="ARBA" id="ARBA00023000"/>
    </source>
</evidence>
<feature type="binding site" evidence="14">
    <location>
        <position position="920"/>
    </location>
    <ligand>
        <name>Mg(2+)</name>
        <dbReference type="ChEBI" id="CHEBI:18420"/>
    </ligand>
</feature>
<dbReference type="PROSITE" id="PS50817">
    <property type="entry name" value="INTEIN_N_TER"/>
    <property type="match status" value="1"/>
</dbReference>
<evidence type="ECO:0000259" key="17">
    <source>
        <dbReference type="PROSITE" id="PS50819"/>
    </source>
</evidence>
<evidence type="ECO:0000256" key="12">
    <source>
        <dbReference type="ARBA" id="ARBA00023163"/>
    </source>
</evidence>
<dbReference type="Gene3D" id="1.10.132.30">
    <property type="match status" value="1"/>
</dbReference>
<feature type="coiled-coil region" evidence="16">
    <location>
        <begin position="1120"/>
        <end position="1147"/>
    </location>
</feature>
<evidence type="ECO:0000256" key="15">
    <source>
        <dbReference type="RuleBase" id="RU004279"/>
    </source>
</evidence>
<evidence type="ECO:0000256" key="3">
    <source>
        <dbReference type="ARBA" id="ARBA00022490"/>
    </source>
</evidence>
<dbReference type="SMART" id="SM00663">
    <property type="entry name" value="RPOLA_N"/>
    <property type="match status" value="1"/>
</dbReference>
<dbReference type="Gene3D" id="6.10.250.2940">
    <property type="match status" value="1"/>
</dbReference>
<keyword evidence="5 14" id="KW-0548">Nucleotidyltransferase</keyword>
<dbReference type="SUPFAM" id="SSF51294">
    <property type="entry name" value="Hedgehog/intein (Hint) domain"/>
    <property type="match status" value="1"/>
</dbReference>
<gene>
    <name evidence="14" type="primary">rpo1N</name>
    <name evidence="14" type="synonym">rpoA1</name>
    <name evidence="18" type="ordered locus">Metvu_1534</name>
</gene>
<comment type="subcellular location">
    <subcellularLocation>
        <location evidence="14">Cytoplasm</location>
    </subcellularLocation>
</comment>
<dbReference type="InterPro" id="IPR007080">
    <property type="entry name" value="RNA_pol_Rpb1_1"/>
</dbReference>
<dbReference type="InterPro" id="IPR045867">
    <property type="entry name" value="DNA-dir_RpoC_beta_prime"/>
</dbReference>
<comment type="function">
    <text evidence="15">DNA-dependent RNA polymerase catalyzes the transcription of DNA into RNA using the four ribonucleoside triphosphates as substrates.</text>
</comment>
<dbReference type="CDD" id="cd00081">
    <property type="entry name" value="Hint"/>
    <property type="match status" value="2"/>
</dbReference>
<dbReference type="Proteomes" id="UP000002063">
    <property type="component" value="Chromosome"/>
</dbReference>
<evidence type="ECO:0000256" key="7">
    <source>
        <dbReference type="ARBA" id="ARBA00022813"/>
    </source>
</evidence>
<dbReference type="Gene3D" id="2.60.40.2940">
    <property type="match status" value="1"/>
</dbReference>
<dbReference type="GO" id="GO:0008270">
    <property type="term" value="F:zinc ion binding"/>
    <property type="evidence" value="ECO:0007669"/>
    <property type="project" value="UniProtKB-UniRule"/>
</dbReference>
<protein>
    <recommendedName>
        <fullName evidence="14">DNA-directed RNA polymerase subunit Rpo1N</fullName>
        <ecNumber evidence="14">2.7.7.6</ecNumber>
    </recommendedName>
    <alternativeName>
        <fullName evidence="14">DNA-directed RNA polymerase subunit A'</fullName>
    </alternativeName>
</protein>
<dbReference type="InterPro" id="IPR007081">
    <property type="entry name" value="RNA_pol_Rpb1_5"/>
</dbReference>
<dbReference type="InterPro" id="IPR027434">
    <property type="entry name" value="Homing_endonucl"/>
</dbReference>
<dbReference type="Pfam" id="PF00623">
    <property type="entry name" value="RNA_pol_Rpb1_2"/>
    <property type="match status" value="2"/>
</dbReference>
<dbReference type="eggNOG" id="arCOG04257">
    <property type="taxonomic scope" value="Archaea"/>
</dbReference>
<dbReference type="InterPro" id="IPR044893">
    <property type="entry name" value="RNA_pol_Rpb1_clamp_domain"/>
</dbReference>
<dbReference type="EC" id="2.7.7.6" evidence="14"/>
<dbReference type="PRINTS" id="PR00379">
    <property type="entry name" value="INTEIN"/>
</dbReference>
<comment type="function">
    <text evidence="14">DNA-dependent RNA polymerase (RNAP) catalyzes the transcription of DNA into RNA using the four ribonucleoside triphosphates as substrates. Forms the clamp head domain.</text>
</comment>
<dbReference type="Gene3D" id="1.10.10.1950">
    <property type="match status" value="2"/>
</dbReference>
<keyword evidence="12 14" id="KW-0804">Transcription</keyword>
<dbReference type="InterPro" id="IPR038120">
    <property type="entry name" value="Rpb1_funnel_sf"/>
</dbReference>
<keyword evidence="2 14" id="KW-0240">DNA-directed RNA polymerase</keyword>
<dbReference type="GO" id="GO:0006351">
    <property type="term" value="P:DNA-templated transcription"/>
    <property type="evidence" value="ECO:0007669"/>
    <property type="project" value="UniProtKB-UniRule"/>
</dbReference>
<dbReference type="GO" id="GO:0000287">
    <property type="term" value="F:magnesium ion binding"/>
    <property type="evidence" value="ECO:0007669"/>
    <property type="project" value="UniProtKB-UniRule"/>
</dbReference>
<evidence type="ECO:0000256" key="5">
    <source>
        <dbReference type="ARBA" id="ARBA00022695"/>
    </source>
</evidence>
<dbReference type="SMART" id="SM00305">
    <property type="entry name" value="HintC"/>
    <property type="match status" value="1"/>
</dbReference>
<evidence type="ECO:0000313" key="19">
    <source>
        <dbReference type="Proteomes" id="UP000002063"/>
    </source>
</evidence>
<dbReference type="PROSITE" id="PS50818">
    <property type="entry name" value="INTEIN_C_TER"/>
    <property type="match status" value="1"/>
</dbReference>
<dbReference type="STRING" id="579137.Metvu_1534"/>
<keyword evidence="19" id="KW-1185">Reference proteome</keyword>
<keyword evidence="11 14" id="KW-0238">DNA-binding</keyword>
<evidence type="ECO:0000256" key="6">
    <source>
        <dbReference type="ARBA" id="ARBA00022723"/>
    </source>
</evidence>
<evidence type="ECO:0000256" key="16">
    <source>
        <dbReference type="SAM" id="Coils"/>
    </source>
</evidence>
<dbReference type="Pfam" id="PF05000">
    <property type="entry name" value="RNA_pol_Rpb1_4"/>
    <property type="match status" value="1"/>
</dbReference>
<dbReference type="FunFam" id="4.10.860.120:FF:000003">
    <property type="entry name" value="DNA-directed RNA polymerase subunit"/>
    <property type="match status" value="1"/>
</dbReference>
<dbReference type="GO" id="GO:0016539">
    <property type="term" value="P:intein-mediated protein splicing"/>
    <property type="evidence" value="ECO:0007669"/>
    <property type="project" value="InterPro"/>
</dbReference>
<dbReference type="EMBL" id="CP001787">
    <property type="protein sequence ID" value="ACX73387.1"/>
    <property type="molecule type" value="Genomic_DNA"/>
</dbReference>
<dbReference type="GO" id="GO:0005737">
    <property type="term" value="C:cytoplasm"/>
    <property type="evidence" value="ECO:0007669"/>
    <property type="project" value="UniProtKB-SubCell"/>
</dbReference>
<dbReference type="InterPro" id="IPR007083">
    <property type="entry name" value="RNA_pol_Rpb1_4"/>
</dbReference>
<dbReference type="InterPro" id="IPR000722">
    <property type="entry name" value="RNA_pol_asu"/>
</dbReference>
<comment type="cofactor">
    <cofactor evidence="14">
        <name>Mg(2+)</name>
        <dbReference type="ChEBI" id="CHEBI:18420"/>
    </cofactor>
</comment>
<accession>C9RDK8</accession>
<evidence type="ECO:0000256" key="8">
    <source>
        <dbReference type="ARBA" id="ARBA00022833"/>
    </source>
</evidence>
<evidence type="ECO:0000256" key="14">
    <source>
        <dbReference type="HAMAP-Rule" id="MF_00863"/>
    </source>
</evidence>
<dbReference type="InterPro" id="IPR006141">
    <property type="entry name" value="Intein_N"/>
</dbReference>
<keyword evidence="16" id="KW-0175">Coiled coil</keyword>
<feature type="binding site" evidence="14">
    <location>
        <position position="64"/>
    </location>
    <ligand>
        <name>Zn(2+)</name>
        <dbReference type="ChEBI" id="CHEBI:29105"/>
        <label>1</label>
    </ligand>
</feature>
<dbReference type="KEGG" id="mvu:Metvu_1534"/>
<dbReference type="InterPro" id="IPR030934">
    <property type="entry name" value="Intein_C"/>
</dbReference>
<organism evidence="18 19">
    <name type="scientific">Methanocaldococcus vulcanius (strain ATCC 700851 / DSM 12094 / M7)</name>
    <name type="common">Methanococcus vulcanius</name>
    <dbReference type="NCBI Taxonomy" id="579137"/>
    <lineage>
        <taxon>Archaea</taxon>
        <taxon>Methanobacteriati</taxon>
        <taxon>Methanobacteriota</taxon>
        <taxon>Methanomada group</taxon>
        <taxon>Methanococci</taxon>
        <taxon>Methanococcales</taxon>
        <taxon>Methanocaldococcaceae</taxon>
        <taxon>Methanocaldococcus</taxon>
    </lineage>
</organism>
<dbReference type="GO" id="GO:0003899">
    <property type="term" value="F:DNA-directed RNA polymerase activity"/>
    <property type="evidence" value="ECO:0007669"/>
    <property type="project" value="UniProtKB-UniRule"/>
</dbReference>
<feature type="binding site" evidence="14">
    <location>
        <position position="924"/>
    </location>
    <ligand>
        <name>Mg(2+)</name>
        <dbReference type="ChEBI" id="CHEBI:18420"/>
    </ligand>
</feature>
<dbReference type="InterPro" id="IPR036844">
    <property type="entry name" value="Hint_dom_sf"/>
</dbReference>
<comment type="similarity">
    <text evidence="1 14 15">Belongs to the RNA polymerase beta' chain family.</text>
</comment>
<evidence type="ECO:0000256" key="1">
    <source>
        <dbReference type="ARBA" id="ARBA00006460"/>
    </source>
</evidence>
<dbReference type="Pfam" id="PF14890">
    <property type="entry name" value="Intein_splicing"/>
    <property type="match status" value="1"/>
</dbReference>
<reference evidence="18" key="1">
    <citation type="submission" date="2009-10" db="EMBL/GenBank/DDBJ databases">
        <title>Complete sequence of chromosome of Methanocaldococcus vulcanius M7.</title>
        <authorList>
            <consortium name="US DOE Joint Genome Institute"/>
            <person name="Lucas S."/>
            <person name="Copeland A."/>
            <person name="Lapidus A."/>
            <person name="Glavina del Rio T."/>
            <person name="Dalin E."/>
            <person name="Tice H."/>
            <person name="Bruce D."/>
            <person name="Goodwin L."/>
            <person name="Pitluck S."/>
            <person name="Lcollab F.I."/>
            <person name="Brettin T."/>
            <person name="Detter J.C."/>
            <person name="Han C."/>
            <person name="Tapia R."/>
            <person name="Kuske C.R."/>
            <person name="Schmutz J."/>
            <person name="Larimer F."/>
            <person name="Land M."/>
            <person name="Hauser L."/>
            <person name="Kyrpides N."/>
            <person name="Ovchinikova G."/>
            <person name="Sieprawska-Lupa M."/>
            <person name="Whitman W.B."/>
            <person name="Woyke T."/>
        </authorList>
    </citation>
    <scope>NUCLEOTIDE SEQUENCE [LARGE SCALE GENOMIC DNA]</scope>
    <source>
        <strain evidence="18">M7</strain>
    </source>
</reference>
<dbReference type="GO" id="GO:0003677">
    <property type="term" value="F:DNA binding"/>
    <property type="evidence" value="ECO:0007669"/>
    <property type="project" value="UniProtKB-UniRule"/>
</dbReference>
<dbReference type="InterPro" id="IPR004042">
    <property type="entry name" value="Intein_endonuc_central"/>
</dbReference>
<dbReference type="Gene3D" id="6.20.50.80">
    <property type="match status" value="1"/>
</dbReference>
<dbReference type="Pfam" id="PF04997">
    <property type="entry name" value="RNA_pol_Rpb1_1"/>
    <property type="match status" value="1"/>
</dbReference>
<dbReference type="Pfam" id="PF04998">
    <property type="entry name" value="RNA_pol_Rpb1_5"/>
    <property type="match status" value="1"/>
</dbReference>
<dbReference type="Gene3D" id="3.30.1490.180">
    <property type="entry name" value="RNA polymerase ii"/>
    <property type="match status" value="1"/>
</dbReference>
<comment type="catalytic activity">
    <reaction evidence="13 14 15">
        <text>RNA(n) + a ribonucleoside 5'-triphosphate = RNA(n+1) + diphosphate</text>
        <dbReference type="Rhea" id="RHEA:21248"/>
        <dbReference type="Rhea" id="RHEA-COMP:14527"/>
        <dbReference type="Rhea" id="RHEA-COMP:17342"/>
        <dbReference type="ChEBI" id="CHEBI:33019"/>
        <dbReference type="ChEBI" id="CHEBI:61557"/>
        <dbReference type="ChEBI" id="CHEBI:140395"/>
        <dbReference type="EC" id="2.7.7.6"/>
    </reaction>
</comment>
<name>C9RDK8_METVM</name>
<dbReference type="SMART" id="SM00306">
    <property type="entry name" value="HintN"/>
    <property type="match status" value="1"/>
</dbReference>
<keyword evidence="9 14" id="KW-0460">Magnesium</keyword>
<dbReference type="SUPFAM" id="SSF55608">
    <property type="entry name" value="Homing endonucleases"/>
    <property type="match status" value="1"/>
</dbReference>
<keyword evidence="7" id="KW-0068">Autocatalytic cleavage</keyword>
<feature type="binding site" evidence="14">
    <location>
        <position position="151"/>
    </location>
    <ligand>
        <name>Zn(2+)</name>
        <dbReference type="ChEBI" id="CHEBI:29105"/>
        <label>2</label>
    </ligand>
</feature>
<feature type="binding site" evidence="14">
    <location>
        <position position="67"/>
    </location>
    <ligand>
        <name>Zn(2+)</name>
        <dbReference type="ChEBI" id="CHEBI:29105"/>
        <label>1</label>
    </ligand>
</feature>
<evidence type="ECO:0000313" key="18">
    <source>
        <dbReference type="EMBL" id="ACX73387.1"/>
    </source>
</evidence>
<dbReference type="NCBIfam" id="TIGR01445">
    <property type="entry name" value="intein_Nterm"/>
    <property type="match status" value="1"/>
</dbReference>
<dbReference type="GO" id="GO:0000428">
    <property type="term" value="C:DNA-directed RNA polymerase complex"/>
    <property type="evidence" value="ECO:0007669"/>
    <property type="project" value="UniProtKB-KW"/>
</dbReference>
<dbReference type="HAMAP" id="MF_00863">
    <property type="entry name" value="RNApol_arch_Rpo1N"/>
    <property type="match status" value="1"/>
</dbReference>
<dbReference type="eggNOG" id="arCOG03158">
    <property type="taxonomic scope" value="Archaea"/>
</dbReference>
<evidence type="ECO:0000256" key="2">
    <source>
        <dbReference type="ARBA" id="ARBA00022478"/>
    </source>
</evidence>
<dbReference type="PANTHER" id="PTHR19376:SF32">
    <property type="entry name" value="DNA-DIRECTED RNA POLYMERASE III SUBUNIT RPC1"/>
    <property type="match status" value="1"/>
</dbReference>
<dbReference type="InterPro" id="IPR012758">
    <property type="entry name" value="RPO1N"/>
</dbReference>
<dbReference type="Gene3D" id="2.40.40.20">
    <property type="match status" value="2"/>
</dbReference>
<dbReference type="Gene3D" id="3.10.28.10">
    <property type="entry name" value="Homing endonucleases"/>
    <property type="match status" value="1"/>
</dbReference>